<organism evidence="2 3">
    <name type="scientific">Meganyctiphanes norvegica</name>
    <name type="common">Northern krill</name>
    <name type="synonym">Thysanopoda norvegica</name>
    <dbReference type="NCBI Taxonomy" id="48144"/>
    <lineage>
        <taxon>Eukaryota</taxon>
        <taxon>Metazoa</taxon>
        <taxon>Ecdysozoa</taxon>
        <taxon>Arthropoda</taxon>
        <taxon>Crustacea</taxon>
        <taxon>Multicrustacea</taxon>
        <taxon>Malacostraca</taxon>
        <taxon>Eumalacostraca</taxon>
        <taxon>Eucarida</taxon>
        <taxon>Euphausiacea</taxon>
        <taxon>Euphausiidae</taxon>
        <taxon>Meganyctiphanes</taxon>
    </lineage>
</organism>
<evidence type="ECO:0000256" key="1">
    <source>
        <dbReference type="SAM" id="SignalP"/>
    </source>
</evidence>
<evidence type="ECO:0000313" key="2">
    <source>
        <dbReference type="EMBL" id="CAL4102759.1"/>
    </source>
</evidence>
<accession>A0AAV2QYZ0</accession>
<sequence>MDWRWNLISVILCIVTHQDNAQACDSECKAALILEFKNVVKEELKPVNLKLDQLGNDIGTIKSSGIALDSKFEDNLNDIETIKSSVIALDSKFEDRVNGIGTIKSSVISLDSKCEDKLNGIGDIHATTEKILEHTKTIINKQESMSIYLQSVKADTDTLDTKALYIAQNIHAVKQSVPELKHTLSLLEQTMTDGIHAAVILLEDSIESVKVKTTNTSTVLSQIQQDTNGLKALTEPIYEIKESIKGIEQGFEVANESNHILQDIQLDIELCIGPLNATILDNNMKIEQVAKQLDEIHNNRTESEKTLPNCISLEDQDQN</sequence>
<keyword evidence="1" id="KW-0732">Signal</keyword>
<dbReference type="Proteomes" id="UP001497623">
    <property type="component" value="Unassembled WGS sequence"/>
</dbReference>
<feature type="signal peptide" evidence="1">
    <location>
        <begin position="1"/>
        <end position="23"/>
    </location>
</feature>
<gene>
    <name evidence="2" type="ORF">MNOR_LOCUS17385</name>
</gene>
<dbReference type="AlphaFoldDB" id="A0AAV2QYZ0"/>
<feature type="non-terminal residue" evidence="2">
    <location>
        <position position="319"/>
    </location>
</feature>
<reference evidence="2 3" key="1">
    <citation type="submission" date="2024-05" db="EMBL/GenBank/DDBJ databases">
        <authorList>
            <person name="Wallberg A."/>
        </authorList>
    </citation>
    <scope>NUCLEOTIDE SEQUENCE [LARGE SCALE GENOMIC DNA]</scope>
</reference>
<dbReference type="EMBL" id="CAXKWB010011929">
    <property type="protein sequence ID" value="CAL4102759.1"/>
    <property type="molecule type" value="Genomic_DNA"/>
</dbReference>
<evidence type="ECO:0000313" key="3">
    <source>
        <dbReference type="Proteomes" id="UP001497623"/>
    </source>
</evidence>
<name>A0AAV2QYZ0_MEGNR</name>
<keyword evidence="3" id="KW-1185">Reference proteome</keyword>
<feature type="chain" id="PRO_5043393816" evidence="1">
    <location>
        <begin position="24"/>
        <end position="319"/>
    </location>
</feature>
<protein>
    <submittedName>
        <fullName evidence="2">Uncharacterized protein</fullName>
    </submittedName>
</protein>
<proteinExistence type="predicted"/>
<comment type="caution">
    <text evidence="2">The sequence shown here is derived from an EMBL/GenBank/DDBJ whole genome shotgun (WGS) entry which is preliminary data.</text>
</comment>